<evidence type="ECO:0000256" key="1">
    <source>
        <dbReference type="ARBA" id="ARBA00022729"/>
    </source>
</evidence>
<accession>A0A077M8X7</accession>
<dbReference type="Pfam" id="PF03767">
    <property type="entry name" value="Acid_phosphat_B"/>
    <property type="match status" value="1"/>
</dbReference>
<reference evidence="2 3" key="1">
    <citation type="journal article" date="2013" name="ISME J.">
        <title>A metabolic model for members of the genus Tetrasphaera involved in enhanced biological phosphorus removal.</title>
        <authorList>
            <person name="Kristiansen R."/>
            <person name="Nguyen H.T.T."/>
            <person name="Saunders A.M."/>
            <person name="Nielsen J.L."/>
            <person name="Wimmer R."/>
            <person name="Le V.Q."/>
            <person name="McIlroy S.J."/>
            <person name="Petrovski S."/>
            <person name="Seviour R.J."/>
            <person name="Calteau A."/>
            <person name="Nielsen K.L."/>
            <person name="Nielsen P.H."/>
        </authorList>
    </citation>
    <scope>NUCLEOTIDE SEQUENCE [LARGE SCALE GENOMIC DNA]</scope>
    <source>
        <strain evidence="2 3">T1-X7</strain>
    </source>
</reference>
<keyword evidence="2" id="KW-0449">Lipoprotein</keyword>
<dbReference type="InterPro" id="IPR006423">
    <property type="entry name" value="Lipo_e_P4"/>
</dbReference>
<dbReference type="PANTHER" id="PTHR31284:SF10">
    <property type="entry name" value="ACID PHOSPHATASE-LIKE PROTEIN"/>
    <property type="match status" value="1"/>
</dbReference>
<dbReference type="GO" id="GO:0009279">
    <property type="term" value="C:cell outer membrane"/>
    <property type="evidence" value="ECO:0007669"/>
    <property type="project" value="InterPro"/>
</dbReference>
<protein>
    <submittedName>
        <fullName evidence="2">5'-nucleotidase, lipoprotein e(P4) family</fullName>
    </submittedName>
</protein>
<organism evidence="2 3">
    <name type="scientific">Nostocoides japonicum T1-X7</name>
    <dbReference type="NCBI Taxonomy" id="1194083"/>
    <lineage>
        <taxon>Bacteria</taxon>
        <taxon>Bacillati</taxon>
        <taxon>Actinomycetota</taxon>
        <taxon>Actinomycetes</taxon>
        <taxon>Micrococcales</taxon>
        <taxon>Intrasporangiaceae</taxon>
        <taxon>Nostocoides</taxon>
    </lineage>
</organism>
<keyword evidence="3" id="KW-1185">Reference proteome</keyword>
<evidence type="ECO:0000313" key="2">
    <source>
        <dbReference type="EMBL" id="CCH80489.1"/>
    </source>
</evidence>
<evidence type="ECO:0000313" key="3">
    <source>
        <dbReference type="Proteomes" id="UP000035721"/>
    </source>
</evidence>
<dbReference type="InterPro" id="IPR036412">
    <property type="entry name" value="HAD-like_sf"/>
</dbReference>
<dbReference type="AlphaFoldDB" id="A0A077M8X7"/>
<dbReference type="Gene3D" id="3.40.50.1000">
    <property type="entry name" value="HAD superfamily/HAD-like"/>
    <property type="match status" value="1"/>
</dbReference>
<name>A0A077M8X7_9MICO</name>
<dbReference type="SFLD" id="SFLDG01125">
    <property type="entry name" value="C1.1:_Acid_Phosphatase_Like"/>
    <property type="match status" value="1"/>
</dbReference>
<dbReference type="EMBL" id="CAJB01000432">
    <property type="protein sequence ID" value="CCH80489.1"/>
    <property type="molecule type" value="Genomic_DNA"/>
</dbReference>
<dbReference type="SFLD" id="SFLDS00003">
    <property type="entry name" value="Haloacid_Dehalogenase"/>
    <property type="match status" value="1"/>
</dbReference>
<dbReference type="InterPro" id="IPR005519">
    <property type="entry name" value="Acid_phosphat_B-like"/>
</dbReference>
<dbReference type="STRING" id="1194083.BN12_960011"/>
<gene>
    <name evidence="2" type="ORF">BN12_960011</name>
</gene>
<dbReference type="PANTHER" id="PTHR31284">
    <property type="entry name" value="ACID PHOSPHATASE-LIKE PROTEIN"/>
    <property type="match status" value="1"/>
</dbReference>
<dbReference type="InterPro" id="IPR023214">
    <property type="entry name" value="HAD_sf"/>
</dbReference>
<sequence length="220" mass="24588">MGLRYQQQSAEAAALQGQSYAVATRNLDRIVAKYPRSQRAHLAVMTDLDETAIDNSALLVRDMEACHDYTAWDTWNDWELHGNPRLIPGASAFFHHASSLGVKIFYVSDRSDENKAATLATLRKLRFPQVNERQVLLLGPSKAVRRANIERHHTLVMQLGDSLADFSGDFKGADLATSHRLVKKYAKHFGNDWIVLPNATYGSWTSAPLTAWQRPIGASL</sequence>
<keyword evidence="1" id="KW-0732">Signal</keyword>
<dbReference type="SUPFAM" id="SSF56784">
    <property type="entry name" value="HAD-like"/>
    <property type="match status" value="1"/>
</dbReference>
<proteinExistence type="predicted"/>
<dbReference type="Proteomes" id="UP000035721">
    <property type="component" value="Unassembled WGS sequence"/>
</dbReference>
<comment type="caution">
    <text evidence="2">The sequence shown here is derived from an EMBL/GenBank/DDBJ whole genome shotgun (WGS) entry which is preliminary data.</text>
</comment>